<dbReference type="SUPFAM" id="SSF52540">
    <property type="entry name" value="P-loop containing nucleoside triphosphate hydrolases"/>
    <property type="match status" value="1"/>
</dbReference>
<keyword evidence="4" id="KW-0067">ATP-binding</keyword>
<dbReference type="InterPro" id="IPR017871">
    <property type="entry name" value="ABC_transporter-like_CS"/>
</dbReference>
<dbReference type="SMART" id="SM00382">
    <property type="entry name" value="AAA"/>
    <property type="match status" value="1"/>
</dbReference>
<keyword evidence="6 7" id="KW-0472">Membrane</keyword>
<proteinExistence type="predicted"/>
<dbReference type="InterPro" id="IPR036640">
    <property type="entry name" value="ABC1_TM_sf"/>
</dbReference>
<feature type="transmembrane region" description="Helical" evidence="7">
    <location>
        <begin position="171"/>
        <end position="189"/>
    </location>
</feature>
<keyword evidence="5 7" id="KW-1133">Transmembrane helix</keyword>
<evidence type="ECO:0000256" key="6">
    <source>
        <dbReference type="ARBA" id="ARBA00023136"/>
    </source>
</evidence>
<evidence type="ECO:0000259" key="8">
    <source>
        <dbReference type="PROSITE" id="PS50893"/>
    </source>
</evidence>
<keyword evidence="2 7" id="KW-0812">Transmembrane</keyword>
<dbReference type="Proteomes" id="UP001500984">
    <property type="component" value="Unassembled WGS sequence"/>
</dbReference>
<gene>
    <name evidence="10" type="primary">cydC</name>
    <name evidence="10" type="ORF">GCM10009823_33050</name>
</gene>
<reference evidence="10 11" key="1">
    <citation type="journal article" date="2019" name="Int. J. Syst. Evol. Microbiol.">
        <title>The Global Catalogue of Microorganisms (GCM) 10K type strain sequencing project: providing services to taxonomists for standard genome sequencing and annotation.</title>
        <authorList>
            <consortium name="The Broad Institute Genomics Platform"/>
            <consortium name="The Broad Institute Genome Sequencing Center for Infectious Disease"/>
            <person name="Wu L."/>
            <person name="Ma J."/>
        </authorList>
    </citation>
    <scope>NUCLEOTIDE SEQUENCE [LARGE SCALE GENOMIC DNA]</scope>
    <source>
        <strain evidence="10 11">JCM 15900</strain>
    </source>
</reference>
<evidence type="ECO:0000256" key="2">
    <source>
        <dbReference type="ARBA" id="ARBA00022692"/>
    </source>
</evidence>
<dbReference type="InterPro" id="IPR003439">
    <property type="entry name" value="ABC_transporter-like_ATP-bd"/>
</dbReference>
<evidence type="ECO:0000313" key="10">
    <source>
        <dbReference type="EMBL" id="GAA2106696.1"/>
    </source>
</evidence>
<dbReference type="InterPro" id="IPR039421">
    <property type="entry name" value="Type_1_exporter"/>
</dbReference>
<organism evidence="10 11">
    <name type="scientific">Brevibacterium salitolerans</name>
    <dbReference type="NCBI Taxonomy" id="1403566"/>
    <lineage>
        <taxon>Bacteria</taxon>
        <taxon>Bacillati</taxon>
        <taxon>Actinomycetota</taxon>
        <taxon>Actinomycetes</taxon>
        <taxon>Micrococcales</taxon>
        <taxon>Brevibacteriaceae</taxon>
        <taxon>Brevibacterium</taxon>
    </lineage>
</organism>
<dbReference type="Gene3D" id="1.20.1560.10">
    <property type="entry name" value="ABC transporter type 1, transmembrane domain"/>
    <property type="match status" value="1"/>
</dbReference>
<evidence type="ECO:0000256" key="7">
    <source>
        <dbReference type="SAM" id="Phobius"/>
    </source>
</evidence>
<evidence type="ECO:0000256" key="4">
    <source>
        <dbReference type="ARBA" id="ARBA00022840"/>
    </source>
</evidence>
<evidence type="ECO:0000256" key="5">
    <source>
        <dbReference type="ARBA" id="ARBA00022989"/>
    </source>
</evidence>
<evidence type="ECO:0000256" key="3">
    <source>
        <dbReference type="ARBA" id="ARBA00022741"/>
    </source>
</evidence>
<sequence>MKAVGPDSTQGASRRSTMRWLVSQTRTLLAPLVLSALARIVSQLLGVGLLVVTASALLAAAASAQSHALRLAAVLVVMALAKAGLRYAEHYAGHWVAFTSLQRLRELFFARLIPQAPAATKGRAGAVLTETATRDIDRIEVFFAHTFPPAVSALVVPAVVLLWLGTAADAALAWLLVPFVVLALLLPLLSARTVWTAADSVAEGRGQVAAHVGDDVAGVREVLHTGAEEARLAGLDSAGRALTRARSHSGRIEGVRAGLLELVQTAAVLTVLVTGVANGAEAEAVVLTLAAAVGLRGPVSGVDGFAAGLDSALASAQRLRRIVEAPPAVVDAAGAALPARTGPPAARPAAPTVEFRGVTFRHGPREVLHDVDLVLPGGEWSYVAGVSGSGKSTLASLLLRDWDPETGAVLLGGEDVSGLPLEQLRSRVAIVDQRPTLLADTVDANLRLAAPHADPAQVQTVLAAVGLEEWAAELPDGLATVLAAGRSQVSGGQLQRLALARALLAQPEVLVLDEALSQLDADTAAHVREQLHRLRPGATTVEITHRVDLVEPSARVAVIDAGRLVETGTAAELRSRGGAFARLLARTAPA</sequence>
<evidence type="ECO:0000259" key="9">
    <source>
        <dbReference type="PROSITE" id="PS50929"/>
    </source>
</evidence>
<dbReference type="Gene3D" id="3.40.50.300">
    <property type="entry name" value="P-loop containing nucleotide triphosphate hydrolases"/>
    <property type="match status" value="1"/>
</dbReference>
<dbReference type="InterPro" id="IPR011527">
    <property type="entry name" value="ABC1_TM_dom"/>
</dbReference>
<evidence type="ECO:0000256" key="1">
    <source>
        <dbReference type="ARBA" id="ARBA00004651"/>
    </source>
</evidence>
<dbReference type="RefSeq" id="WP_344338656.1">
    <property type="nucleotide sequence ID" value="NZ_BAAAPZ010000019.1"/>
</dbReference>
<feature type="transmembrane region" description="Helical" evidence="7">
    <location>
        <begin position="28"/>
        <end position="61"/>
    </location>
</feature>
<accession>A0ABN2X8D5</accession>
<dbReference type="PROSITE" id="PS50893">
    <property type="entry name" value="ABC_TRANSPORTER_2"/>
    <property type="match status" value="1"/>
</dbReference>
<dbReference type="SUPFAM" id="SSF90123">
    <property type="entry name" value="ABC transporter transmembrane region"/>
    <property type="match status" value="1"/>
</dbReference>
<comment type="subcellular location">
    <subcellularLocation>
        <location evidence="1">Cell membrane</location>
        <topology evidence="1">Multi-pass membrane protein</topology>
    </subcellularLocation>
</comment>
<comment type="caution">
    <text evidence="10">The sequence shown here is derived from an EMBL/GenBank/DDBJ whole genome shotgun (WGS) entry which is preliminary data.</text>
</comment>
<feature type="transmembrane region" description="Helical" evidence="7">
    <location>
        <begin position="67"/>
        <end position="85"/>
    </location>
</feature>
<keyword evidence="11" id="KW-1185">Reference proteome</keyword>
<dbReference type="PANTHER" id="PTHR43394">
    <property type="entry name" value="ATP-DEPENDENT PERMEASE MDL1, MITOCHONDRIAL"/>
    <property type="match status" value="1"/>
</dbReference>
<dbReference type="InterPro" id="IPR003593">
    <property type="entry name" value="AAA+_ATPase"/>
</dbReference>
<evidence type="ECO:0000313" key="11">
    <source>
        <dbReference type="Proteomes" id="UP001500984"/>
    </source>
</evidence>
<dbReference type="PANTHER" id="PTHR43394:SF1">
    <property type="entry name" value="ATP-BINDING CASSETTE SUB-FAMILY B MEMBER 10, MITOCHONDRIAL"/>
    <property type="match status" value="1"/>
</dbReference>
<dbReference type="Pfam" id="PF00005">
    <property type="entry name" value="ABC_tran"/>
    <property type="match status" value="1"/>
</dbReference>
<dbReference type="PROSITE" id="PS00211">
    <property type="entry name" value="ABC_TRANSPORTER_1"/>
    <property type="match status" value="1"/>
</dbReference>
<dbReference type="InterPro" id="IPR027417">
    <property type="entry name" value="P-loop_NTPase"/>
</dbReference>
<dbReference type="PROSITE" id="PS50929">
    <property type="entry name" value="ABC_TM1F"/>
    <property type="match status" value="1"/>
</dbReference>
<feature type="transmembrane region" description="Helical" evidence="7">
    <location>
        <begin position="142"/>
        <end position="165"/>
    </location>
</feature>
<keyword evidence="3" id="KW-0547">Nucleotide-binding</keyword>
<feature type="domain" description="ABC transporter" evidence="8">
    <location>
        <begin position="353"/>
        <end position="586"/>
    </location>
</feature>
<protein>
    <submittedName>
        <fullName evidence="10">Thiol reductant ABC exporter subunit CydC</fullName>
    </submittedName>
</protein>
<dbReference type="Pfam" id="PF00664">
    <property type="entry name" value="ABC_membrane"/>
    <property type="match status" value="1"/>
</dbReference>
<name>A0ABN2X8D5_9MICO</name>
<dbReference type="EMBL" id="BAAAPZ010000019">
    <property type="protein sequence ID" value="GAA2106696.1"/>
    <property type="molecule type" value="Genomic_DNA"/>
</dbReference>
<feature type="domain" description="ABC transmembrane type-1" evidence="9">
    <location>
        <begin position="33"/>
        <end position="302"/>
    </location>
</feature>